<gene>
    <name evidence="5" type="ORF">SAMN02745216_01190</name>
</gene>
<dbReference type="InterPro" id="IPR055066">
    <property type="entry name" value="AASDHPPT_N"/>
</dbReference>
<dbReference type="PANTHER" id="PTHR12215">
    <property type="entry name" value="PHOSPHOPANTETHEINE TRANSFERASE"/>
    <property type="match status" value="1"/>
</dbReference>
<keyword evidence="6" id="KW-1185">Reference proteome</keyword>
<feature type="domain" description="4'-phosphopantetheinyl transferase N-terminal" evidence="4">
    <location>
        <begin position="33"/>
        <end position="113"/>
    </location>
</feature>
<feature type="domain" description="4'-phosphopantetheinyl transferase" evidence="3">
    <location>
        <begin position="120"/>
        <end position="226"/>
    </location>
</feature>
<evidence type="ECO:0000313" key="5">
    <source>
        <dbReference type="EMBL" id="SHJ20033.1"/>
    </source>
</evidence>
<comment type="similarity">
    <text evidence="1">Belongs to the P-Pant transferase superfamily. Gsp/Sfp/HetI/AcpT family.</text>
</comment>
<dbReference type="EMBL" id="FQZU01000005">
    <property type="protein sequence ID" value="SHJ20033.1"/>
    <property type="molecule type" value="Genomic_DNA"/>
</dbReference>
<evidence type="ECO:0000256" key="1">
    <source>
        <dbReference type="ARBA" id="ARBA00010990"/>
    </source>
</evidence>
<sequence length="254" mass="29451">MENLPQLNLEPGQVHVWFTCPEDIQDPDLLASYHSFLTEEEKEKQARYIMPWHRHTSLVSRALVRCVLSRYAAVKPHEWRFDKNNYGKPGLAEECLLLPLQFNLAHTHGMAACAVTLNGSVGVDVERWDRQRDFDRLAARYFSSYEANLLKEVPEYAKRRLFFNIWTLKESYIKARGVGLSMGLDLFSFEVAENGHPRIVLDPLLEDNPEAWAFRLLTPTEHHVAALAVERQPDFSCEVQSRYTIPLIHEEIME</sequence>
<dbReference type="AlphaFoldDB" id="A0A1M6HD07"/>
<dbReference type="InterPro" id="IPR037143">
    <property type="entry name" value="4-PPantetheinyl_Trfase_dom_sf"/>
</dbReference>
<dbReference type="InterPro" id="IPR008278">
    <property type="entry name" value="4-PPantetheinyl_Trfase_dom"/>
</dbReference>
<dbReference type="GO" id="GO:0008897">
    <property type="term" value="F:holo-[acyl-carrier-protein] synthase activity"/>
    <property type="evidence" value="ECO:0007669"/>
    <property type="project" value="InterPro"/>
</dbReference>
<dbReference type="Gene3D" id="3.90.470.20">
    <property type="entry name" value="4'-phosphopantetheinyl transferase domain"/>
    <property type="match status" value="2"/>
</dbReference>
<evidence type="ECO:0000259" key="3">
    <source>
        <dbReference type="Pfam" id="PF01648"/>
    </source>
</evidence>
<dbReference type="InterPro" id="IPR050559">
    <property type="entry name" value="P-Pant_transferase_sf"/>
</dbReference>
<dbReference type="PANTHER" id="PTHR12215:SF10">
    <property type="entry name" value="L-AMINOADIPATE-SEMIALDEHYDE DEHYDROGENASE-PHOSPHOPANTETHEINYL TRANSFERASE"/>
    <property type="match status" value="1"/>
</dbReference>
<dbReference type="Proteomes" id="UP000183994">
    <property type="component" value="Unassembled WGS sequence"/>
</dbReference>
<dbReference type="GO" id="GO:0019878">
    <property type="term" value="P:lysine biosynthetic process via aminoadipic acid"/>
    <property type="evidence" value="ECO:0007669"/>
    <property type="project" value="TreeGrafter"/>
</dbReference>
<accession>A0A1M6HD07</accession>
<proteinExistence type="inferred from homology"/>
<dbReference type="Pfam" id="PF22624">
    <property type="entry name" value="AASDHPPT_N"/>
    <property type="match status" value="1"/>
</dbReference>
<keyword evidence="2 5" id="KW-0808">Transferase</keyword>
<dbReference type="GO" id="GO:0005829">
    <property type="term" value="C:cytosol"/>
    <property type="evidence" value="ECO:0007669"/>
    <property type="project" value="TreeGrafter"/>
</dbReference>
<dbReference type="SUPFAM" id="SSF56214">
    <property type="entry name" value="4'-phosphopantetheinyl transferase"/>
    <property type="match status" value="2"/>
</dbReference>
<name>A0A1M6HD07_9BACT</name>
<dbReference type="STRING" id="1121393.SAMN02745216_01190"/>
<evidence type="ECO:0000256" key="2">
    <source>
        <dbReference type="ARBA" id="ARBA00022679"/>
    </source>
</evidence>
<dbReference type="GO" id="GO:0000287">
    <property type="term" value="F:magnesium ion binding"/>
    <property type="evidence" value="ECO:0007669"/>
    <property type="project" value="InterPro"/>
</dbReference>
<protein>
    <submittedName>
        <fullName evidence="5">4'-phosphopantetheinyl transferase</fullName>
    </submittedName>
</protein>
<reference evidence="6" key="1">
    <citation type="submission" date="2016-11" db="EMBL/GenBank/DDBJ databases">
        <authorList>
            <person name="Varghese N."/>
            <person name="Submissions S."/>
        </authorList>
    </citation>
    <scope>NUCLEOTIDE SEQUENCE [LARGE SCALE GENOMIC DNA]</scope>
    <source>
        <strain evidence="6">DSM 16219</strain>
    </source>
</reference>
<evidence type="ECO:0000259" key="4">
    <source>
        <dbReference type="Pfam" id="PF22624"/>
    </source>
</evidence>
<evidence type="ECO:0000313" key="6">
    <source>
        <dbReference type="Proteomes" id="UP000183994"/>
    </source>
</evidence>
<dbReference type="OrthoDB" id="9808281at2"/>
<dbReference type="Pfam" id="PF01648">
    <property type="entry name" value="ACPS"/>
    <property type="match status" value="1"/>
</dbReference>
<dbReference type="RefSeq" id="WP_073473944.1">
    <property type="nucleotide sequence ID" value="NZ_FQZU01000005.1"/>
</dbReference>
<organism evidence="5 6">
    <name type="scientific">Desulfatibacillum alkenivorans DSM 16219</name>
    <dbReference type="NCBI Taxonomy" id="1121393"/>
    <lineage>
        <taxon>Bacteria</taxon>
        <taxon>Pseudomonadati</taxon>
        <taxon>Thermodesulfobacteriota</taxon>
        <taxon>Desulfobacteria</taxon>
        <taxon>Desulfobacterales</taxon>
        <taxon>Desulfatibacillaceae</taxon>
        <taxon>Desulfatibacillum</taxon>
    </lineage>
</organism>